<feature type="transmembrane region" description="Helical" evidence="19">
    <location>
        <begin position="172"/>
        <end position="192"/>
    </location>
</feature>
<protein>
    <recommendedName>
        <fullName evidence="7 18">Phosphatidate cytidylyltransferase</fullName>
        <ecNumber evidence="6 18">2.7.7.41</ecNumber>
    </recommendedName>
</protein>
<evidence type="ECO:0000256" key="10">
    <source>
        <dbReference type="ARBA" id="ARBA00022679"/>
    </source>
</evidence>
<comment type="subcellular location">
    <subcellularLocation>
        <location evidence="2">Cell membrane</location>
        <topology evidence="2">Multi-pass membrane protein</topology>
    </subcellularLocation>
</comment>
<keyword evidence="13 19" id="KW-1133">Transmembrane helix</keyword>
<proteinExistence type="inferred from homology"/>
<dbReference type="Pfam" id="PF01148">
    <property type="entry name" value="CTP_transf_1"/>
    <property type="match status" value="1"/>
</dbReference>
<dbReference type="OrthoDB" id="9799199at2"/>
<dbReference type="UniPathway" id="UPA00557">
    <property type="reaction ID" value="UER00614"/>
</dbReference>
<comment type="pathway">
    <text evidence="3 18">Phospholipid metabolism; CDP-diacylglycerol biosynthesis; CDP-diacylglycerol from sn-glycerol 3-phosphate: step 3/3.</text>
</comment>
<evidence type="ECO:0000256" key="17">
    <source>
        <dbReference type="ARBA" id="ARBA00023264"/>
    </source>
</evidence>
<keyword evidence="10 18" id="KW-0808">Transferase</keyword>
<evidence type="ECO:0000256" key="16">
    <source>
        <dbReference type="ARBA" id="ARBA00023209"/>
    </source>
</evidence>
<dbReference type="PANTHER" id="PTHR46382:SF1">
    <property type="entry name" value="PHOSPHATIDATE CYTIDYLYLTRANSFERASE"/>
    <property type="match status" value="1"/>
</dbReference>
<dbReference type="GO" id="GO:0016024">
    <property type="term" value="P:CDP-diacylglycerol biosynthetic process"/>
    <property type="evidence" value="ECO:0007669"/>
    <property type="project" value="UniProtKB-UniPathway"/>
</dbReference>
<keyword evidence="12 18" id="KW-0548">Nucleotidyltransferase</keyword>
<comment type="caution">
    <text evidence="20">The sequence shown here is derived from an EMBL/GenBank/DDBJ whole genome shotgun (WGS) entry which is preliminary data.</text>
</comment>
<dbReference type="GO" id="GO:0005886">
    <property type="term" value="C:plasma membrane"/>
    <property type="evidence" value="ECO:0007669"/>
    <property type="project" value="UniProtKB-SubCell"/>
</dbReference>
<comment type="pathway">
    <text evidence="4">Lipid metabolism.</text>
</comment>
<evidence type="ECO:0000256" key="19">
    <source>
        <dbReference type="SAM" id="Phobius"/>
    </source>
</evidence>
<keyword evidence="17" id="KW-1208">Phospholipid metabolism</keyword>
<keyword evidence="14" id="KW-0443">Lipid metabolism</keyword>
<organism evidence="20 21">
    <name type="scientific">Schinkia azotoformans MEV2011</name>
    <dbReference type="NCBI Taxonomy" id="1348973"/>
    <lineage>
        <taxon>Bacteria</taxon>
        <taxon>Bacillati</taxon>
        <taxon>Bacillota</taxon>
        <taxon>Bacilli</taxon>
        <taxon>Bacillales</taxon>
        <taxon>Bacillaceae</taxon>
        <taxon>Calidifontibacillus/Schinkia group</taxon>
        <taxon>Schinkia</taxon>
    </lineage>
</organism>
<feature type="transmembrane region" description="Helical" evidence="19">
    <location>
        <begin position="132"/>
        <end position="152"/>
    </location>
</feature>
<evidence type="ECO:0000256" key="4">
    <source>
        <dbReference type="ARBA" id="ARBA00005189"/>
    </source>
</evidence>
<evidence type="ECO:0000256" key="8">
    <source>
        <dbReference type="ARBA" id="ARBA00022475"/>
    </source>
</evidence>
<evidence type="ECO:0000313" key="21">
    <source>
        <dbReference type="Proteomes" id="UP000027936"/>
    </source>
</evidence>
<dbReference type="RefSeq" id="WP_035193653.1">
    <property type="nucleotide sequence ID" value="NZ_JJRY01000002.1"/>
</dbReference>
<comment type="similarity">
    <text evidence="5 18">Belongs to the CDS family.</text>
</comment>
<dbReference type="PROSITE" id="PS01315">
    <property type="entry name" value="CDS"/>
    <property type="match status" value="1"/>
</dbReference>
<evidence type="ECO:0000256" key="15">
    <source>
        <dbReference type="ARBA" id="ARBA00023136"/>
    </source>
</evidence>
<dbReference type="GO" id="GO:0004605">
    <property type="term" value="F:phosphatidate cytidylyltransferase activity"/>
    <property type="evidence" value="ECO:0007669"/>
    <property type="project" value="UniProtKB-EC"/>
</dbReference>
<dbReference type="AlphaFoldDB" id="A0A072P346"/>
<accession>A0A072P346</accession>
<evidence type="ECO:0000256" key="13">
    <source>
        <dbReference type="ARBA" id="ARBA00022989"/>
    </source>
</evidence>
<evidence type="ECO:0000313" key="20">
    <source>
        <dbReference type="EMBL" id="KEF39910.1"/>
    </source>
</evidence>
<comment type="catalytic activity">
    <reaction evidence="1 18">
        <text>a 1,2-diacyl-sn-glycero-3-phosphate + CTP + H(+) = a CDP-1,2-diacyl-sn-glycerol + diphosphate</text>
        <dbReference type="Rhea" id="RHEA:16229"/>
        <dbReference type="ChEBI" id="CHEBI:15378"/>
        <dbReference type="ChEBI" id="CHEBI:33019"/>
        <dbReference type="ChEBI" id="CHEBI:37563"/>
        <dbReference type="ChEBI" id="CHEBI:58332"/>
        <dbReference type="ChEBI" id="CHEBI:58608"/>
        <dbReference type="EC" id="2.7.7.41"/>
    </reaction>
</comment>
<feature type="transmembrane region" description="Helical" evidence="19">
    <location>
        <begin position="6"/>
        <end position="38"/>
    </location>
</feature>
<dbReference type="PANTHER" id="PTHR46382">
    <property type="entry name" value="PHOSPHATIDATE CYTIDYLYLTRANSFERASE"/>
    <property type="match status" value="1"/>
</dbReference>
<feature type="transmembrane region" description="Helical" evidence="19">
    <location>
        <begin position="198"/>
        <end position="216"/>
    </location>
</feature>
<keyword evidence="15 19" id="KW-0472">Membrane</keyword>
<keyword evidence="8" id="KW-1003">Cell membrane</keyword>
<evidence type="ECO:0000256" key="14">
    <source>
        <dbReference type="ARBA" id="ARBA00023098"/>
    </source>
</evidence>
<evidence type="ECO:0000256" key="7">
    <source>
        <dbReference type="ARBA" id="ARBA00019373"/>
    </source>
</evidence>
<name>A0A072P346_SCHAZ</name>
<evidence type="ECO:0000256" key="6">
    <source>
        <dbReference type="ARBA" id="ARBA00012487"/>
    </source>
</evidence>
<feature type="transmembrane region" description="Helical" evidence="19">
    <location>
        <begin position="50"/>
        <end position="70"/>
    </location>
</feature>
<evidence type="ECO:0000256" key="5">
    <source>
        <dbReference type="ARBA" id="ARBA00010185"/>
    </source>
</evidence>
<dbReference type="EMBL" id="JJRY01000002">
    <property type="protein sequence ID" value="KEF39910.1"/>
    <property type="molecule type" value="Genomic_DNA"/>
</dbReference>
<evidence type="ECO:0000256" key="18">
    <source>
        <dbReference type="RuleBase" id="RU003938"/>
    </source>
</evidence>
<dbReference type="PATRIC" id="fig|1348973.3.peg.908"/>
<keyword evidence="9" id="KW-0444">Lipid biosynthesis</keyword>
<dbReference type="EC" id="2.7.7.41" evidence="6 18"/>
<keyword evidence="16" id="KW-0594">Phospholipid biosynthesis</keyword>
<evidence type="ECO:0000256" key="9">
    <source>
        <dbReference type="ARBA" id="ARBA00022516"/>
    </source>
</evidence>
<evidence type="ECO:0000256" key="12">
    <source>
        <dbReference type="ARBA" id="ARBA00022695"/>
    </source>
</evidence>
<feature type="transmembrane region" description="Helical" evidence="19">
    <location>
        <begin position="110"/>
        <end position="126"/>
    </location>
</feature>
<feature type="transmembrane region" description="Helical" evidence="19">
    <location>
        <begin position="82"/>
        <end position="98"/>
    </location>
</feature>
<dbReference type="Proteomes" id="UP000027936">
    <property type="component" value="Unassembled WGS sequence"/>
</dbReference>
<gene>
    <name evidence="20" type="ORF">M670_00934</name>
</gene>
<dbReference type="InterPro" id="IPR000374">
    <property type="entry name" value="PC_trans"/>
</dbReference>
<keyword evidence="11 18" id="KW-0812">Transmembrane</keyword>
<evidence type="ECO:0000256" key="2">
    <source>
        <dbReference type="ARBA" id="ARBA00004651"/>
    </source>
</evidence>
<reference evidence="20 21" key="1">
    <citation type="submission" date="2014-04" db="EMBL/GenBank/DDBJ databases">
        <title>Draft genome sequence of Bacillus azotoformans MEV2011, a (co-) denitrifying strain unable to grow in the presence of oxygen.</title>
        <authorList>
            <person name="Nielsen M."/>
            <person name="Schreiber L."/>
            <person name="Finster K."/>
            <person name="Schramm A."/>
        </authorList>
    </citation>
    <scope>NUCLEOTIDE SEQUENCE [LARGE SCALE GENOMIC DNA]</scope>
    <source>
        <strain evidence="20 21">MEV2011</strain>
    </source>
</reference>
<sequence length="262" mass="28893">MKTRILTAIIAAAIFLPLVIIGETPFVILVYLLGTIALKELLRMKKIQVLSLPGLIGFIFLWVLLIPHSFLIESVGANFSKIEAALIVVMLLLIYTVISKNEFTFDDAGFIILSTVYVGVGFYYLIETRMAGLSYVFFALFVIWATDSGAYFIGRAFGKRKLWPEISPNKTVAGFVGGVLSALLVGLIFQIVSPLHPSLLFVLVVTVVTSLFGQMGDLVESALKRHFTVKDSGHILPGHGGILDRFDSLLFVLPILHFLQFI</sequence>
<evidence type="ECO:0000256" key="3">
    <source>
        <dbReference type="ARBA" id="ARBA00005119"/>
    </source>
</evidence>
<evidence type="ECO:0000256" key="11">
    <source>
        <dbReference type="ARBA" id="ARBA00022692"/>
    </source>
</evidence>
<evidence type="ECO:0000256" key="1">
    <source>
        <dbReference type="ARBA" id="ARBA00001698"/>
    </source>
</evidence>